<name>A0A174TAD5_9BACE</name>
<reference evidence="1 2" key="1">
    <citation type="submission" date="2015-09" db="EMBL/GenBank/DDBJ databases">
        <authorList>
            <consortium name="Pathogen Informatics"/>
        </authorList>
    </citation>
    <scope>NUCLEOTIDE SEQUENCE [LARGE SCALE GENOMIC DNA]</scope>
    <source>
        <strain evidence="1 2">2789STDY5834946</strain>
    </source>
</reference>
<dbReference type="CDD" id="cd16387">
    <property type="entry name" value="ParB_N_Srx"/>
    <property type="match status" value="1"/>
</dbReference>
<gene>
    <name evidence="1" type="ORF">ERS852558_01660</name>
</gene>
<dbReference type="Proteomes" id="UP000095725">
    <property type="component" value="Unassembled WGS sequence"/>
</dbReference>
<sequence length="272" mass="30549">MKKNIITVKDLYVEGKMIAFIKGNRSVNSKNISRKKKSFEKFGMNLVPLMYVDGQKAVNDGCTLVHPITKEDIPDEEASKYVAIVEGQHRYTAAEETGLDEEKLFLYECYSNENTKEILSETNTITDPWSGADYANGAALFNPQNELAKFTKELADLGYPTTTIGYIACFAPGKLGKTAYCNLIAGKEIKTDYNLERAKYFLDAARTKFDNSFIAKRYLITVVADLSTEHGYKLVCDALKQMPDAIVKRVLEAKSEEKQSILKMTLESLLNK</sequence>
<dbReference type="EMBL" id="CZBL01000005">
    <property type="protein sequence ID" value="CUQ04340.1"/>
    <property type="molecule type" value="Genomic_DNA"/>
</dbReference>
<organism evidence="1 2">
    <name type="scientific">Bacteroides caccae</name>
    <dbReference type="NCBI Taxonomy" id="47678"/>
    <lineage>
        <taxon>Bacteria</taxon>
        <taxon>Pseudomonadati</taxon>
        <taxon>Bacteroidota</taxon>
        <taxon>Bacteroidia</taxon>
        <taxon>Bacteroidales</taxon>
        <taxon>Bacteroidaceae</taxon>
        <taxon>Bacteroides</taxon>
    </lineage>
</organism>
<protein>
    <submittedName>
        <fullName evidence="1">Uncharacterized protein</fullName>
    </submittedName>
</protein>
<dbReference type="AlphaFoldDB" id="A0A174TAD5"/>
<evidence type="ECO:0000313" key="2">
    <source>
        <dbReference type="Proteomes" id="UP000095725"/>
    </source>
</evidence>
<accession>A0A174TAD5</accession>
<dbReference type="RefSeq" id="WP_055229287.1">
    <property type="nucleotide sequence ID" value="NZ_CZBL01000005.1"/>
</dbReference>
<proteinExistence type="predicted"/>
<evidence type="ECO:0000313" key="1">
    <source>
        <dbReference type="EMBL" id="CUQ04340.1"/>
    </source>
</evidence>